<name>A0A6G1LMB5_9PEZI</name>
<feature type="compositionally biased region" description="Polar residues" evidence="1">
    <location>
        <begin position="204"/>
        <end position="222"/>
    </location>
</feature>
<feature type="compositionally biased region" description="Low complexity" evidence="1">
    <location>
        <begin position="127"/>
        <end position="140"/>
    </location>
</feature>
<evidence type="ECO:0000313" key="2">
    <source>
        <dbReference type="EMBL" id="KAF2773719.1"/>
    </source>
</evidence>
<feature type="region of interest" description="Disordered" evidence="1">
    <location>
        <begin position="27"/>
        <end position="79"/>
    </location>
</feature>
<feature type="compositionally biased region" description="Low complexity" evidence="1">
    <location>
        <begin position="155"/>
        <end position="165"/>
    </location>
</feature>
<dbReference type="Proteomes" id="UP000799436">
    <property type="component" value="Unassembled WGS sequence"/>
</dbReference>
<sequence>MLSGQHATSTAEQGGSDSIAVIHTASNATSTSSAADMATTSSSPLVYNNPTLTGSTSSDEETKPIASTNTLDSGVTSSSPAVYGGVALTYTVSTDTTRGPATLSPQTSSIDSTSPATTHEGSTDPGTQSISSIPQSTSPAAPYPLRDAVSPGHSTTTTTVSTENTAAFNAAQTSGTNPDPATTFQPAATDRQRSTSHPYPTLNPPQCSQSTAHPHTQPTYLPDIVTQQPQGASQTTSSAPQGITIVPLDLSSIVDPNNANKVTVTVTVTTTETDAGMTTTMTVAERTVTAGVS</sequence>
<feature type="region of interest" description="Disordered" evidence="1">
    <location>
        <begin position="95"/>
        <end position="222"/>
    </location>
</feature>
<accession>A0A6G1LMB5</accession>
<evidence type="ECO:0000256" key="1">
    <source>
        <dbReference type="SAM" id="MobiDB-lite"/>
    </source>
</evidence>
<feature type="compositionally biased region" description="Polar residues" evidence="1">
    <location>
        <begin position="166"/>
        <end position="186"/>
    </location>
</feature>
<proteinExistence type="predicted"/>
<organism evidence="2 3">
    <name type="scientific">Teratosphaeria nubilosa</name>
    <dbReference type="NCBI Taxonomy" id="161662"/>
    <lineage>
        <taxon>Eukaryota</taxon>
        <taxon>Fungi</taxon>
        <taxon>Dikarya</taxon>
        <taxon>Ascomycota</taxon>
        <taxon>Pezizomycotina</taxon>
        <taxon>Dothideomycetes</taxon>
        <taxon>Dothideomycetidae</taxon>
        <taxon>Mycosphaerellales</taxon>
        <taxon>Teratosphaeriaceae</taxon>
        <taxon>Teratosphaeria</taxon>
    </lineage>
</organism>
<feature type="compositionally biased region" description="Polar residues" evidence="1">
    <location>
        <begin position="44"/>
        <end position="57"/>
    </location>
</feature>
<dbReference type="EMBL" id="ML995810">
    <property type="protein sequence ID" value="KAF2773719.1"/>
    <property type="molecule type" value="Genomic_DNA"/>
</dbReference>
<feature type="compositionally biased region" description="Polar residues" evidence="1">
    <location>
        <begin position="95"/>
        <end position="126"/>
    </location>
</feature>
<gene>
    <name evidence="2" type="ORF">EJ03DRAFT_347687</name>
</gene>
<reference evidence="2" key="1">
    <citation type="journal article" date="2020" name="Stud. Mycol.">
        <title>101 Dothideomycetes genomes: a test case for predicting lifestyles and emergence of pathogens.</title>
        <authorList>
            <person name="Haridas S."/>
            <person name="Albert R."/>
            <person name="Binder M."/>
            <person name="Bloem J."/>
            <person name="Labutti K."/>
            <person name="Salamov A."/>
            <person name="Andreopoulos B."/>
            <person name="Baker S."/>
            <person name="Barry K."/>
            <person name="Bills G."/>
            <person name="Bluhm B."/>
            <person name="Cannon C."/>
            <person name="Castanera R."/>
            <person name="Culley D."/>
            <person name="Daum C."/>
            <person name="Ezra D."/>
            <person name="Gonzalez J."/>
            <person name="Henrissat B."/>
            <person name="Kuo A."/>
            <person name="Liang C."/>
            <person name="Lipzen A."/>
            <person name="Lutzoni F."/>
            <person name="Magnuson J."/>
            <person name="Mondo S."/>
            <person name="Nolan M."/>
            <person name="Ohm R."/>
            <person name="Pangilinan J."/>
            <person name="Park H.-J."/>
            <person name="Ramirez L."/>
            <person name="Alfaro M."/>
            <person name="Sun H."/>
            <person name="Tritt A."/>
            <person name="Yoshinaga Y."/>
            <person name="Zwiers L.-H."/>
            <person name="Turgeon B."/>
            <person name="Goodwin S."/>
            <person name="Spatafora J."/>
            <person name="Crous P."/>
            <person name="Grigoriev I."/>
        </authorList>
    </citation>
    <scope>NUCLEOTIDE SEQUENCE</scope>
    <source>
        <strain evidence="2">CBS 116005</strain>
    </source>
</reference>
<protein>
    <submittedName>
        <fullName evidence="2">Uncharacterized protein</fullName>
    </submittedName>
</protein>
<feature type="compositionally biased region" description="Polar residues" evidence="1">
    <location>
        <begin position="65"/>
        <end position="79"/>
    </location>
</feature>
<keyword evidence="3" id="KW-1185">Reference proteome</keyword>
<dbReference type="AlphaFoldDB" id="A0A6G1LMB5"/>
<evidence type="ECO:0000313" key="3">
    <source>
        <dbReference type="Proteomes" id="UP000799436"/>
    </source>
</evidence>
<feature type="compositionally biased region" description="Low complexity" evidence="1">
    <location>
        <begin position="27"/>
        <end position="43"/>
    </location>
</feature>